<keyword evidence="2" id="KW-0813">Transport</keyword>
<keyword evidence="4" id="KW-0547">Nucleotide-binding</keyword>
<reference evidence="7" key="2">
    <citation type="submission" date="2020-09" db="EMBL/GenBank/DDBJ databases">
        <authorList>
            <person name="Sun Q."/>
            <person name="Sedlacek I."/>
        </authorList>
    </citation>
    <scope>NUCLEOTIDE SEQUENCE</scope>
    <source>
        <strain evidence="7">CCM 7086</strain>
    </source>
</reference>
<dbReference type="GO" id="GO:0016887">
    <property type="term" value="F:ATP hydrolysis activity"/>
    <property type="evidence" value="ECO:0007669"/>
    <property type="project" value="InterPro"/>
</dbReference>
<name>A0A8J2UNN0_9BURK</name>
<evidence type="ECO:0000259" key="6">
    <source>
        <dbReference type="PROSITE" id="PS50893"/>
    </source>
</evidence>
<evidence type="ECO:0000313" key="7">
    <source>
        <dbReference type="EMBL" id="GGC14203.1"/>
    </source>
</evidence>
<proteinExistence type="inferred from homology"/>
<dbReference type="SMART" id="SM00382">
    <property type="entry name" value="AAA"/>
    <property type="match status" value="1"/>
</dbReference>
<reference evidence="7" key="1">
    <citation type="journal article" date="2014" name="Int. J. Syst. Evol. Microbiol.">
        <title>Complete genome sequence of Corynebacterium casei LMG S-19264T (=DSM 44701T), isolated from a smear-ripened cheese.</title>
        <authorList>
            <consortium name="US DOE Joint Genome Institute (JGI-PGF)"/>
            <person name="Walter F."/>
            <person name="Albersmeier A."/>
            <person name="Kalinowski J."/>
            <person name="Ruckert C."/>
        </authorList>
    </citation>
    <scope>NUCLEOTIDE SEQUENCE</scope>
    <source>
        <strain evidence="7">CCM 7086</strain>
    </source>
</reference>
<dbReference type="InterPro" id="IPR050166">
    <property type="entry name" value="ABC_transporter_ATP-bind"/>
</dbReference>
<dbReference type="Proteomes" id="UP000620266">
    <property type="component" value="Unassembled WGS sequence"/>
</dbReference>
<organism evidence="7 8">
    <name type="scientific">Oxalicibacterium flavum</name>
    <dbReference type="NCBI Taxonomy" id="179467"/>
    <lineage>
        <taxon>Bacteria</taxon>
        <taxon>Pseudomonadati</taxon>
        <taxon>Pseudomonadota</taxon>
        <taxon>Betaproteobacteria</taxon>
        <taxon>Burkholderiales</taxon>
        <taxon>Oxalobacteraceae</taxon>
        <taxon>Oxalicibacterium</taxon>
    </lineage>
</organism>
<evidence type="ECO:0000256" key="3">
    <source>
        <dbReference type="ARBA" id="ARBA00022475"/>
    </source>
</evidence>
<dbReference type="Pfam" id="PF00005">
    <property type="entry name" value="ABC_tran"/>
    <property type="match status" value="1"/>
</dbReference>
<dbReference type="EMBL" id="BMCG01000004">
    <property type="protein sequence ID" value="GGC14203.1"/>
    <property type="molecule type" value="Genomic_DNA"/>
</dbReference>
<dbReference type="CDD" id="cd03293">
    <property type="entry name" value="ABC_NrtD_SsuB_transporters"/>
    <property type="match status" value="1"/>
</dbReference>
<keyword evidence="3" id="KW-0472">Membrane</keyword>
<dbReference type="PROSITE" id="PS00211">
    <property type="entry name" value="ABC_TRANSPORTER_1"/>
    <property type="match status" value="1"/>
</dbReference>
<keyword evidence="8" id="KW-1185">Reference proteome</keyword>
<feature type="domain" description="ABC transporter" evidence="6">
    <location>
        <begin position="10"/>
        <end position="239"/>
    </location>
</feature>
<dbReference type="InterPro" id="IPR017871">
    <property type="entry name" value="ABC_transporter-like_CS"/>
</dbReference>
<evidence type="ECO:0000313" key="8">
    <source>
        <dbReference type="Proteomes" id="UP000620266"/>
    </source>
</evidence>
<dbReference type="GO" id="GO:0005524">
    <property type="term" value="F:ATP binding"/>
    <property type="evidence" value="ECO:0007669"/>
    <property type="project" value="UniProtKB-KW"/>
</dbReference>
<comment type="caution">
    <text evidence="7">The sequence shown here is derived from an EMBL/GenBank/DDBJ whole genome shotgun (WGS) entry which is preliminary data.</text>
</comment>
<dbReference type="PANTHER" id="PTHR42788">
    <property type="entry name" value="TAURINE IMPORT ATP-BINDING PROTEIN-RELATED"/>
    <property type="match status" value="1"/>
</dbReference>
<keyword evidence="3" id="KW-1003">Cell membrane</keyword>
<dbReference type="PROSITE" id="PS50893">
    <property type="entry name" value="ABC_TRANSPORTER_2"/>
    <property type="match status" value="1"/>
</dbReference>
<accession>A0A8J2UNN0</accession>
<sequence length="285" mass="31176">MSALSGHIEVRDLNISFKARSGTVQAVKSVSIDVQPGEFVSLIGPSGCGKSTLMNAVAGFTRFNSGTLTLDGKTIVGPGADRGVVFQQYSLFPWMTVRRNVEFGLKMQGVAQSERTSQARTLLGLAGLLAFEDHYPSQLSGGMKQRVGIVRALATSPQVLLMDEPFGALDSQTRSVMQEILTNMWQRLRLSVLFITHDIEEAIFLSDRIYVMTARPGRVKAEIVVPLPRPRKPEMMDTPEFTALIRQIKRLIREESLAAMGGELSQGGCEGLSMEIGPEGVRHVL</sequence>
<dbReference type="PANTHER" id="PTHR42788:SF13">
    <property type="entry name" value="ALIPHATIC SULFONATES IMPORT ATP-BINDING PROTEIN SSUB"/>
    <property type="match status" value="1"/>
</dbReference>
<comment type="similarity">
    <text evidence="1">Belongs to the ABC transporter superfamily.</text>
</comment>
<dbReference type="AlphaFoldDB" id="A0A8J2UNN0"/>
<protein>
    <submittedName>
        <fullName evidence="7">ABC transporter ATP-binding protein</fullName>
    </submittedName>
</protein>
<dbReference type="InterPro" id="IPR027417">
    <property type="entry name" value="P-loop_NTPase"/>
</dbReference>
<evidence type="ECO:0000256" key="2">
    <source>
        <dbReference type="ARBA" id="ARBA00022448"/>
    </source>
</evidence>
<dbReference type="SUPFAM" id="SSF52540">
    <property type="entry name" value="P-loop containing nucleoside triphosphate hydrolases"/>
    <property type="match status" value="1"/>
</dbReference>
<dbReference type="Gene3D" id="3.40.50.300">
    <property type="entry name" value="P-loop containing nucleotide triphosphate hydrolases"/>
    <property type="match status" value="1"/>
</dbReference>
<evidence type="ECO:0000256" key="5">
    <source>
        <dbReference type="ARBA" id="ARBA00022840"/>
    </source>
</evidence>
<keyword evidence="5 7" id="KW-0067">ATP-binding</keyword>
<evidence type="ECO:0000256" key="1">
    <source>
        <dbReference type="ARBA" id="ARBA00005417"/>
    </source>
</evidence>
<dbReference type="InterPro" id="IPR003439">
    <property type="entry name" value="ABC_transporter-like_ATP-bd"/>
</dbReference>
<evidence type="ECO:0000256" key="4">
    <source>
        <dbReference type="ARBA" id="ARBA00022741"/>
    </source>
</evidence>
<dbReference type="InterPro" id="IPR003593">
    <property type="entry name" value="AAA+_ATPase"/>
</dbReference>
<dbReference type="RefSeq" id="WP_188396462.1">
    <property type="nucleotide sequence ID" value="NZ_BMCG01000004.1"/>
</dbReference>
<gene>
    <name evidence="7" type="ORF">GCM10007205_23850</name>
</gene>